<keyword evidence="3" id="KW-1185">Reference proteome</keyword>
<feature type="signal peptide" evidence="1">
    <location>
        <begin position="1"/>
        <end position="26"/>
    </location>
</feature>
<reference evidence="2 3" key="1">
    <citation type="submission" date="2015-12" db="EMBL/GenBank/DDBJ databases">
        <title>The genome of Folsomia candida.</title>
        <authorList>
            <person name="Faddeeva A."/>
            <person name="Derks M.F."/>
            <person name="Anvar Y."/>
            <person name="Smit S."/>
            <person name="Van Straalen N."/>
            <person name="Roelofs D."/>
        </authorList>
    </citation>
    <scope>NUCLEOTIDE SEQUENCE [LARGE SCALE GENOMIC DNA]</scope>
    <source>
        <strain evidence="2 3">VU population</strain>
        <tissue evidence="2">Whole body</tissue>
    </source>
</reference>
<proteinExistence type="predicted"/>
<sequence>MKILGFAITRIIIVWLVLTCPCVVQCAVIFDSFTPDNLSCTEPNGFGCLCESRHDCNMTQHMECIDYKCFCEYPMHRTYDNKLKKCVSLVGSVCDSVFADELPRCIRNAECEDGRCICREGYTVTTKLTCMVGHGQECGPMQCNTDRGLACKSGICECLDKSYTYSAITRSCFDPEGFVKNVVETWFGRTFLRDMILRSAAKFFRKVISVLKSPKRLLRVFIG</sequence>
<dbReference type="AlphaFoldDB" id="A0A226ENA9"/>
<dbReference type="OrthoDB" id="6052188at2759"/>
<name>A0A226ENA9_FOLCA</name>
<feature type="chain" id="PRO_5012104241" evidence="1">
    <location>
        <begin position="27"/>
        <end position="223"/>
    </location>
</feature>
<keyword evidence="1" id="KW-0732">Signal</keyword>
<accession>A0A226ENA9</accession>
<evidence type="ECO:0000313" key="2">
    <source>
        <dbReference type="EMBL" id="OXA58780.1"/>
    </source>
</evidence>
<dbReference type="EMBL" id="LNIX01000003">
    <property type="protein sequence ID" value="OXA58780.1"/>
    <property type="molecule type" value="Genomic_DNA"/>
</dbReference>
<evidence type="ECO:0000256" key="1">
    <source>
        <dbReference type="SAM" id="SignalP"/>
    </source>
</evidence>
<evidence type="ECO:0000313" key="3">
    <source>
        <dbReference type="Proteomes" id="UP000198287"/>
    </source>
</evidence>
<comment type="caution">
    <text evidence="2">The sequence shown here is derived from an EMBL/GenBank/DDBJ whole genome shotgun (WGS) entry which is preliminary data.</text>
</comment>
<gene>
    <name evidence="2" type="ORF">Fcan01_07416</name>
</gene>
<organism evidence="2 3">
    <name type="scientific">Folsomia candida</name>
    <name type="common">Springtail</name>
    <dbReference type="NCBI Taxonomy" id="158441"/>
    <lineage>
        <taxon>Eukaryota</taxon>
        <taxon>Metazoa</taxon>
        <taxon>Ecdysozoa</taxon>
        <taxon>Arthropoda</taxon>
        <taxon>Hexapoda</taxon>
        <taxon>Collembola</taxon>
        <taxon>Entomobryomorpha</taxon>
        <taxon>Isotomoidea</taxon>
        <taxon>Isotomidae</taxon>
        <taxon>Proisotominae</taxon>
        <taxon>Folsomia</taxon>
    </lineage>
</organism>
<protein>
    <submittedName>
        <fullName evidence="2">Tenascin-X</fullName>
    </submittedName>
</protein>
<dbReference type="Proteomes" id="UP000198287">
    <property type="component" value="Unassembled WGS sequence"/>
</dbReference>